<proteinExistence type="predicted"/>
<evidence type="ECO:0000259" key="1">
    <source>
        <dbReference type="SMART" id="SM00922"/>
    </source>
</evidence>
<dbReference type="PROSITE" id="PS00908">
    <property type="entry name" value="MR_MLE_1"/>
    <property type="match status" value="1"/>
</dbReference>
<comment type="caution">
    <text evidence="2">The sequence shown here is derived from an EMBL/GenBank/DDBJ whole genome shotgun (WGS) entry which is preliminary data.</text>
</comment>
<dbReference type="InterPro" id="IPR018110">
    <property type="entry name" value="Mandel_Rmase/mucon_lact_enz_CS"/>
</dbReference>
<dbReference type="Pfam" id="PF02746">
    <property type="entry name" value="MR_MLE_N"/>
    <property type="match status" value="1"/>
</dbReference>
<keyword evidence="3" id="KW-1185">Reference proteome</keyword>
<dbReference type="SUPFAM" id="SSF54826">
    <property type="entry name" value="Enolase N-terminal domain-like"/>
    <property type="match status" value="1"/>
</dbReference>
<dbReference type="InterPro" id="IPR013342">
    <property type="entry name" value="Mandelate_racemase_C"/>
</dbReference>
<accession>A0A101JQU3</accession>
<dbReference type="EMBL" id="LLZH01000235">
    <property type="protein sequence ID" value="KUL30741.1"/>
    <property type="molecule type" value="Genomic_DNA"/>
</dbReference>
<feature type="domain" description="Mandelate racemase/muconate lactonizing enzyme C-terminal" evidence="1">
    <location>
        <begin position="128"/>
        <end position="256"/>
    </location>
</feature>
<dbReference type="InterPro" id="IPR013341">
    <property type="entry name" value="Mandelate_racemase_N_dom"/>
</dbReference>
<dbReference type="InterPro" id="IPR034589">
    <property type="entry name" value="D-mannonate_dehydratase-like"/>
</dbReference>
<protein>
    <submittedName>
        <fullName evidence="2">Bifunctional D-altronate/D-mannonate dehydratase</fullName>
    </submittedName>
</protein>
<dbReference type="NCBIfam" id="NF043051">
    <property type="entry name" value="ManoateDhtManD"/>
    <property type="match status" value="1"/>
</dbReference>
<dbReference type="OrthoDB" id="9802699at2"/>
<dbReference type="GO" id="GO:0000287">
    <property type="term" value="F:magnesium ion binding"/>
    <property type="evidence" value="ECO:0007669"/>
    <property type="project" value="UniProtKB-ARBA"/>
</dbReference>
<dbReference type="Proteomes" id="UP000053244">
    <property type="component" value="Unassembled WGS sequence"/>
</dbReference>
<reference evidence="2 3" key="1">
    <citation type="submission" date="2015-10" db="EMBL/GenBank/DDBJ databases">
        <authorList>
            <person name="Gilbert D.G."/>
        </authorList>
    </citation>
    <scope>NUCLEOTIDE SEQUENCE [LARGE SCALE GENOMIC DNA]</scope>
    <source>
        <strain evidence="2 3">NRRL B-16712</strain>
    </source>
</reference>
<evidence type="ECO:0000313" key="2">
    <source>
        <dbReference type="EMBL" id="KUL30741.1"/>
    </source>
</evidence>
<organism evidence="2 3">
    <name type="scientific">Actinoplanes awajinensis subsp. mycoplanecinus</name>
    <dbReference type="NCBI Taxonomy" id="135947"/>
    <lineage>
        <taxon>Bacteria</taxon>
        <taxon>Bacillati</taxon>
        <taxon>Actinomycetota</taxon>
        <taxon>Actinomycetes</taxon>
        <taxon>Micromonosporales</taxon>
        <taxon>Micromonosporaceae</taxon>
        <taxon>Actinoplanes</taxon>
    </lineage>
</organism>
<dbReference type="InterPro" id="IPR034593">
    <property type="entry name" value="DgoD-like"/>
</dbReference>
<dbReference type="InterPro" id="IPR036849">
    <property type="entry name" value="Enolase-like_C_sf"/>
</dbReference>
<dbReference type="Pfam" id="PF13378">
    <property type="entry name" value="MR_MLE_C"/>
    <property type="match status" value="1"/>
</dbReference>
<dbReference type="PROSITE" id="PS00909">
    <property type="entry name" value="MR_MLE_2"/>
    <property type="match status" value="1"/>
</dbReference>
<dbReference type="InterPro" id="IPR029065">
    <property type="entry name" value="Enolase_C-like"/>
</dbReference>
<gene>
    <name evidence="2" type="ORF">ADL15_24140</name>
</gene>
<dbReference type="Gene3D" id="3.30.390.10">
    <property type="entry name" value="Enolase-like, N-terminal domain"/>
    <property type="match status" value="1"/>
</dbReference>
<dbReference type="GO" id="GO:0009063">
    <property type="term" value="P:amino acid catabolic process"/>
    <property type="evidence" value="ECO:0007669"/>
    <property type="project" value="InterPro"/>
</dbReference>
<dbReference type="GO" id="GO:0008927">
    <property type="term" value="F:mannonate dehydratase activity"/>
    <property type="evidence" value="ECO:0007669"/>
    <property type="project" value="UniProtKB-ARBA"/>
</dbReference>
<dbReference type="RefSeq" id="WP_067695524.1">
    <property type="nucleotide sequence ID" value="NZ_LLZH01000235.1"/>
</dbReference>
<dbReference type="SFLD" id="SFLDG00033">
    <property type="entry name" value="mannonate_dehydratase"/>
    <property type="match status" value="1"/>
</dbReference>
<name>A0A101JQU3_9ACTN</name>
<evidence type="ECO:0000313" key="3">
    <source>
        <dbReference type="Proteomes" id="UP000053244"/>
    </source>
</evidence>
<dbReference type="Gene3D" id="3.20.20.120">
    <property type="entry name" value="Enolase-like C-terminal domain"/>
    <property type="match status" value="1"/>
</dbReference>
<dbReference type="SFLD" id="SFLDS00001">
    <property type="entry name" value="Enolase"/>
    <property type="match status" value="1"/>
</dbReference>
<sequence>MRITEARVIVCSPGRNFVTLKIVTEDGVSGVGDATLNGRELAVAAYLREHVVPVLIGRDARNIEDMWQYLYKGAYWRRGPVTMSAVAAVDTALWDILGKVAGVPVYRLLGGRSREGVTVYGHASGSTSDALLSEISHYVRLGYRAVRVQSGVPGLPSVYGVSEGRAYEPASAAVPVESVWDTDRYLDHLPRVFADVRAEFGPGLKLLHDVHHRLTPIEAARLGKSLEPYALTWLEDPVPAELQEGFRLIRQHTTTPLAVGEVFNSIWDCRQLITEQLVDYIRATVVHAGGITHLRRIFDLAAIYHVRSGSHGATDLSPVCMAAALHVDVAIPNFGLQEYMPHSAETDAVFPHGYRFEGGYLHPGEVPGLGVDIDEELAGSYPYRAASLPVSRLTDGTLHSW</sequence>
<dbReference type="PANTHER" id="PTHR48080:SF6">
    <property type="entry name" value="STARVATION-SENSING PROTEIN RSPA"/>
    <property type="match status" value="1"/>
</dbReference>
<dbReference type="SMART" id="SM00922">
    <property type="entry name" value="MR_MLE"/>
    <property type="match status" value="1"/>
</dbReference>
<dbReference type="InterPro" id="IPR029017">
    <property type="entry name" value="Enolase-like_N"/>
</dbReference>
<dbReference type="PANTHER" id="PTHR48080">
    <property type="entry name" value="D-GALACTONATE DEHYDRATASE-RELATED"/>
    <property type="match status" value="1"/>
</dbReference>
<dbReference type="SUPFAM" id="SSF51604">
    <property type="entry name" value="Enolase C-terminal domain-like"/>
    <property type="match status" value="1"/>
</dbReference>
<dbReference type="NCBIfam" id="NF011654">
    <property type="entry name" value="PRK15072.1"/>
    <property type="match status" value="1"/>
</dbReference>
<dbReference type="AlphaFoldDB" id="A0A101JQU3"/>
<dbReference type="GO" id="GO:0016052">
    <property type="term" value="P:carbohydrate catabolic process"/>
    <property type="evidence" value="ECO:0007669"/>
    <property type="project" value="UniProtKB-ARBA"/>
</dbReference>